<comment type="similarity">
    <text evidence="1">Belongs to the heat shock protein 70 family.</text>
</comment>
<keyword evidence="5" id="KW-1185">Reference proteome</keyword>
<dbReference type="Proteomes" id="UP000078046">
    <property type="component" value="Unassembled WGS sequence"/>
</dbReference>
<evidence type="ECO:0000256" key="2">
    <source>
        <dbReference type="ARBA" id="ARBA00022741"/>
    </source>
</evidence>
<dbReference type="OrthoDB" id="2401965at2759"/>
<accession>A0A177B2L3</accession>
<proteinExistence type="inferred from homology"/>
<dbReference type="Pfam" id="PF00012">
    <property type="entry name" value="HSP70"/>
    <property type="match status" value="1"/>
</dbReference>
<protein>
    <submittedName>
        <fullName evidence="4">Uncharacterized protein</fullName>
    </submittedName>
</protein>
<evidence type="ECO:0000313" key="4">
    <source>
        <dbReference type="EMBL" id="OAF68527.1"/>
    </source>
</evidence>
<evidence type="ECO:0000256" key="3">
    <source>
        <dbReference type="ARBA" id="ARBA00022840"/>
    </source>
</evidence>
<evidence type="ECO:0000256" key="1">
    <source>
        <dbReference type="ARBA" id="ARBA00007381"/>
    </source>
</evidence>
<gene>
    <name evidence="4" type="ORF">A3Q56_03683</name>
</gene>
<organism evidence="4 5">
    <name type="scientific">Intoshia linei</name>
    <dbReference type="NCBI Taxonomy" id="1819745"/>
    <lineage>
        <taxon>Eukaryota</taxon>
        <taxon>Metazoa</taxon>
        <taxon>Spiralia</taxon>
        <taxon>Lophotrochozoa</taxon>
        <taxon>Mesozoa</taxon>
        <taxon>Orthonectida</taxon>
        <taxon>Rhopaluridae</taxon>
        <taxon>Intoshia</taxon>
    </lineage>
</organism>
<dbReference type="SUPFAM" id="SSF100920">
    <property type="entry name" value="Heat shock protein 70kD (HSP70), peptide-binding domain"/>
    <property type="match status" value="1"/>
</dbReference>
<reference evidence="4 5" key="1">
    <citation type="submission" date="2016-04" db="EMBL/GenBank/DDBJ databases">
        <title>The genome of Intoshia linei affirms orthonectids as highly simplified spiralians.</title>
        <authorList>
            <person name="Mikhailov K.V."/>
            <person name="Slusarev G.S."/>
            <person name="Nikitin M.A."/>
            <person name="Logacheva M.D."/>
            <person name="Penin A."/>
            <person name="Aleoshin V."/>
            <person name="Panchin Y.V."/>
        </authorList>
    </citation>
    <scope>NUCLEOTIDE SEQUENCE [LARGE SCALE GENOMIC DNA]</scope>
    <source>
        <strain evidence="4">Intl2013</strain>
        <tissue evidence="4">Whole animal</tissue>
    </source>
</reference>
<sequence length="126" mass="14240">MVKDNHLLGKFDLKGIKKAPRGVAQIEVTFEMAANYVNKHLESNITNTQLPELKKCNKYVYIFFKHDLGMPDDALKSKGRSIIDSSKSFRSKKPPSLILNNNVEPANCWITVAKDTFVEISISEKV</sequence>
<keyword evidence="2" id="KW-0547">Nucleotide-binding</keyword>
<evidence type="ECO:0000313" key="5">
    <source>
        <dbReference type="Proteomes" id="UP000078046"/>
    </source>
</evidence>
<dbReference type="Gene3D" id="2.60.34.10">
    <property type="entry name" value="Substrate Binding Domain Of DNAk, Chain A, domain 1"/>
    <property type="match status" value="1"/>
</dbReference>
<dbReference type="InterPro" id="IPR013126">
    <property type="entry name" value="Hsp_70_fam"/>
</dbReference>
<dbReference type="EMBL" id="LWCA01000430">
    <property type="protein sequence ID" value="OAF68527.1"/>
    <property type="molecule type" value="Genomic_DNA"/>
</dbReference>
<dbReference type="GO" id="GO:0005524">
    <property type="term" value="F:ATP binding"/>
    <property type="evidence" value="ECO:0007669"/>
    <property type="project" value="UniProtKB-KW"/>
</dbReference>
<dbReference type="GO" id="GO:0140662">
    <property type="term" value="F:ATP-dependent protein folding chaperone"/>
    <property type="evidence" value="ECO:0007669"/>
    <property type="project" value="InterPro"/>
</dbReference>
<dbReference type="AlphaFoldDB" id="A0A177B2L3"/>
<keyword evidence="3" id="KW-0067">ATP-binding</keyword>
<name>A0A177B2L3_9BILA</name>
<dbReference type="InterPro" id="IPR029047">
    <property type="entry name" value="HSP70_peptide-bd_sf"/>
</dbReference>
<comment type="caution">
    <text evidence="4">The sequence shown here is derived from an EMBL/GenBank/DDBJ whole genome shotgun (WGS) entry which is preliminary data.</text>
</comment>